<dbReference type="Proteomes" id="UP000286746">
    <property type="component" value="Unassembled WGS sequence"/>
</dbReference>
<evidence type="ECO:0000313" key="3">
    <source>
        <dbReference type="Proteomes" id="UP000286746"/>
    </source>
</evidence>
<evidence type="ECO:0000256" key="1">
    <source>
        <dbReference type="SAM" id="MobiDB-lite"/>
    </source>
</evidence>
<protein>
    <recommendedName>
        <fullName evidence="4">Recombinase family protein</fullName>
    </recommendedName>
</protein>
<gene>
    <name evidence="2" type="ORF">GKJPGBOP_01449</name>
</gene>
<feature type="region of interest" description="Disordered" evidence="1">
    <location>
        <begin position="1"/>
        <end position="20"/>
    </location>
</feature>
<dbReference type="RefSeq" id="WP_170251604.1">
    <property type="nucleotide sequence ID" value="NZ_BHZD01000001.1"/>
</dbReference>
<proteinExistence type="predicted"/>
<comment type="caution">
    <text evidence="2">The sequence shown here is derived from an EMBL/GenBank/DDBJ whole genome shotgun (WGS) entry which is preliminary data.</text>
</comment>
<evidence type="ECO:0008006" key="4">
    <source>
        <dbReference type="Google" id="ProtNLM"/>
    </source>
</evidence>
<name>A0A401VXK1_STREY</name>
<sequence>MTSLASTTVPRRPVPAVPRPGDRLQGAHWLRGLRETYFAEVTADLTRPLCVGLYVLVDDGQDPATRLATAHGLAAAQGWAVSFRTFDRTGPTDPATRPQLARACHAVTHGEINGIVIASRTDISPYDDHYEATLRRLRTHGGFLAPALPETAT</sequence>
<reference evidence="2 3" key="1">
    <citation type="submission" date="2018-11" db="EMBL/GenBank/DDBJ databases">
        <title>Whole genome sequence of Streptomyces paromomycinus NBRC 15454(T).</title>
        <authorList>
            <person name="Komaki H."/>
            <person name="Tamura T."/>
        </authorList>
    </citation>
    <scope>NUCLEOTIDE SEQUENCE [LARGE SCALE GENOMIC DNA]</scope>
    <source>
        <strain evidence="2 3">NBRC 15454</strain>
    </source>
</reference>
<accession>A0A401VXK1</accession>
<keyword evidence="3" id="KW-1185">Reference proteome</keyword>
<dbReference type="EMBL" id="BHZD01000001">
    <property type="protein sequence ID" value="GCD41792.1"/>
    <property type="molecule type" value="Genomic_DNA"/>
</dbReference>
<evidence type="ECO:0000313" key="2">
    <source>
        <dbReference type="EMBL" id="GCD41792.1"/>
    </source>
</evidence>
<dbReference type="AlphaFoldDB" id="A0A401VXK1"/>
<organism evidence="2 3">
    <name type="scientific">Streptomyces paromomycinus</name>
    <name type="common">Streptomyces rimosus subsp. paromomycinus</name>
    <dbReference type="NCBI Taxonomy" id="92743"/>
    <lineage>
        <taxon>Bacteria</taxon>
        <taxon>Bacillati</taxon>
        <taxon>Actinomycetota</taxon>
        <taxon>Actinomycetes</taxon>
        <taxon>Kitasatosporales</taxon>
        <taxon>Streptomycetaceae</taxon>
        <taxon>Streptomyces</taxon>
    </lineage>
</organism>